<evidence type="ECO:0000313" key="6">
    <source>
        <dbReference type="EMBL" id="GJM55076.1"/>
    </source>
</evidence>
<dbReference type="GO" id="GO:0003700">
    <property type="term" value="F:DNA-binding transcription factor activity"/>
    <property type="evidence" value="ECO:0007669"/>
    <property type="project" value="InterPro"/>
</dbReference>
<proteinExistence type="predicted"/>
<evidence type="ECO:0000313" key="7">
    <source>
        <dbReference type="Proteomes" id="UP001055025"/>
    </source>
</evidence>
<dbReference type="SUPFAM" id="SSF46689">
    <property type="entry name" value="Homeodomain-like"/>
    <property type="match status" value="1"/>
</dbReference>
<dbReference type="AlphaFoldDB" id="A0AAV5B386"/>
<sequence>MVERQSAIDIVCGAYDRLPGTEAKVADFVVRNVSRVPFLSVREIAESSGTSAATVSRFVRHIGFDSFSDLRMTIAAEEGEGADGPKTPAAASVSTADVSGSLELILETKVSELRATARGLDPAVVSRVVDLVQNADSVVFAAVGNSIPVCANLAFKLGQIGVRCQCPATTESMILASLSLRPTDVLVLVSSSGYSRRLETILDNAEDSSTPVVLVTSNPAAPFAPRADCVLHTVSRDHALSSSQFSSHISADFVVEALFLLVMTGRSQALEHARMEHKSLGRDKMSTPTMS</sequence>
<name>A0AAV5B386_9ACTN</name>
<evidence type="ECO:0000256" key="1">
    <source>
        <dbReference type="ARBA" id="ARBA00023015"/>
    </source>
</evidence>
<keyword evidence="2" id="KW-0238">DNA-binding</keyword>
<dbReference type="InterPro" id="IPR036388">
    <property type="entry name" value="WH-like_DNA-bd_sf"/>
</dbReference>
<evidence type="ECO:0000256" key="2">
    <source>
        <dbReference type="ARBA" id="ARBA00023125"/>
    </source>
</evidence>
<dbReference type="InterPro" id="IPR047640">
    <property type="entry name" value="RpiR-like"/>
</dbReference>
<feature type="domain" description="HTH rpiR-type" evidence="4">
    <location>
        <begin position="5"/>
        <end position="81"/>
    </location>
</feature>
<dbReference type="Pfam" id="PF01418">
    <property type="entry name" value="HTH_6"/>
    <property type="match status" value="1"/>
</dbReference>
<dbReference type="EMBL" id="BQKC01000001">
    <property type="protein sequence ID" value="GJM55076.1"/>
    <property type="molecule type" value="Genomic_DNA"/>
</dbReference>
<dbReference type="InterPro" id="IPR035472">
    <property type="entry name" value="RpiR-like_SIS"/>
</dbReference>
<dbReference type="Pfam" id="PF01380">
    <property type="entry name" value="SIS"/>
    <property type="match status" value="1"/>
</dbReference>
<keyword evidence="1" id="KW-0805">Transcription regulation</keyword>
<feature type="domain" description="SIS" evidence="5">
    <location>
        <begin position="128"/>
        <end position="268"/>
    </location>
</feature>
<keyword evidence="3" id="KW-0804">Transcription</keyword>
<dbReference type="RefSeq" id="WP_204407850.1">
    <property type="nucleotide sequence ID" value="NZ_BQKC01000001.1"/>
</dbReference>
<evidence type="ECO:0000259" key="5">
    <source>
        <dbReference type="PROSITE" id="PS51464"/>
    </source>
</evidence>
<evidence type="ECO:0000259" key="4">
    <source>
        <dbReference type="PROSITE" id="PS51071"/>
    </source>
</evidence>
<gene>
    <name evidence="6" type="ORF">ATOP_07310</name>
</gene>
<dbReference type="PANTHER" id="PTHR30514">
    <property type="entry name" value="GLUCOKINASE"/>
    <property type="match status" value="1"/>
</dbReference>
<dbReference type="Proteomes" id="UP001055025">
    <property type="component" value="Unassembled WGS sequence"/>
</dbReference>
<dbReference type="CDD" id="cd05013">
    <property type="entry name" value="SIS_RpiR"/>
    <property type="match status" value="1"/>
</dbReference>
<dbReference type="GO" id="GO:0097367">
    <property type="term" value="F:carbohydrate derivative binding"/>
    <property type="evidence" value="ECO:0007669"/>
    <property type="project" value="InterPro"/>
</dbReference>
<dbReference type="PANTHER" id="PTHR30514:SF1">
    <property type="entry name" value="HTH-TYPE TRANSCRIPTIONAL REGULATOR HEXR-RELATED"/>
    <property type="match status" value="1"/>
</dbReference>
<dbReference type="GO" id="GO:0003677">
    <property type="term" value="F:DNA binding"/>
    <property type="evidence" value="ECO:0007669"/>
    <property type="project" value="UniProtKB-KW"/>
</dbReference>
<organism evidence="6 7">
    <name type="scientific">Granulimonas faecalis</name>
    <dbReference type="NCBI Taxonomy" id="2894155"/>
    <lineage>
        <taxon>Bacteria</taxon>
        <taxon>Bacillati</taxon>
        <taxon>Actinomycetota</taxon>
        <taxon>Coriobacteriia</taxon>
        <taxon>Coriobacteriales</taxon>
        <taxon>Kribbibacteriaceae</taxon>
        <taxon>Granulimonas</taxon>
    </lineage>
</organism>
<dbReference type="Gene3D" id="1.10.10.10">
    <property type="entry name" value="Winged helix-like DNA-binding domain superfamily/Winged helix DNA-binding domain"/>
    <property type="match status" value="1"/>
</dbReference>
<dbReference type="PROSITE" id="PS51464">
    <property type="entry name" value="SIS"/>
    <property type="match status" value="1"/>
</dbReference>
<evidence type="ECO:0000256" key="3">
    <source>
        <dbReference type="ARBA" id="ARBA00023163"/>
    </source>
</evidence>
<dbReference type="InterPro" id="IPR009057">
    <property type="entry name" value="Homeodomain-like_sf"/>
</dbReference>
<dbReference type="PROSITE" id="PS51071">
    <property type="entry name" value="HTH_RPIR"/>
    <property type="match status" value="1"/>
</dbReference>
<dbReference type="InterPro" id="IPR000281">
    <property type="entry name" value="HTH_RpiR"/>
</dbReference>
<reference evidence="6" key="1">
    <citation type="journal article" date="2022" name="Int. J. Syst. Evol. Microbiol.">
        <title>Granulimonas faecalis gen. nov., sp. nov., and Leptogranulimonas caecicola gen. nov., sp. nov., novel lactate-producing Atopobiaceae bacteria isolated from mouse intestines, and an emended description of the family Atopobiaceae.</title>
        <authorList>
            <person name="Morinaga K."/>
            <person name="Kusada H."/>
            <person name="Sakamoto S."/>
            <person name="Murakami T."/>
            <person name="Toyoda A."/>
            <person name="Mori H."/>
            <person name="Meng X.Y."/>
            <person name="Takashino M."/>
            <person name="Murotomi K."/>
            <person name="Tamaki H."/>
        </authorList>
    </citation>
    <scope>NUCLEOTIDE SEQUENCE</scope>
    <source>
        <strain evidence="6">OPF53</strain>
    </source>
</reference>
<dbReference type="InterPro" id="IPR001347">
    <property type="entry name" value="SIS_dom"/>
</dbReference>
<keyword evidence="7" id="KW-1185">Reference proteome</keyword>
<comment type="caution">
    <text evidence="6">The sequence shown here is derived from an EMBL/GenBank/DDBJ whole genome shotgun (WGS) entry which is preliminary data.</text>
</comment>
<dbReference type="GO" id="GO:1901135">
    <property type="term" value="P:carbohydrate derivative metabolic process"/>
    <property type="evidence" value="ECO:0007669"/>
    <property type="project" value="InterPro"/>
</dbReference>
<dbReference type="SUPFAM" id="SSF53697">
    <property type="entry name" value="SIS domain"/>
    <property type="match status" value="1"/>
</dbReference>
<dbReference type="InterPro" id="IPR046348">
    <property type="entry name" value="SIS_dom_sf"/>
</dbReference>
<dbReference type="Gene3D" id="3.40.50.10490">
    <property type="entry name" value="Glucose-6-phosphate isomerase like protein, domain 1"/>
    <property type="match status" value="1"/>
</dbReference>
<accession>A0AAV5B386</accession>
<protein>
    <submittedName>
        <fullName evidence="6">Transcriptional regulator</fullName>
    </submittedName>
</protein>